<dbReference type="Pfam" id="PF00400">
    <property type="entry name" value="WD40"/>
    <property type="match status" value="1"/>
</dbReference>
<dbReference type="EMBL" id="QPFP01000246">
    <property type="protein sequence ID" value="TEB18518.1"/>
    <property type="molecule type" value="Genomic_DNA"/>
</dbReference>
<dbReference type="InterPro" id="IPR001680">
    <property type="entry name" value="WD40_rpt"/>
</dbReference>
<accession>A0A4Y7SBD8</accession>
<keyword evidence="1 3" id="KW-0853">WD repeat</keyword>
<dbReference type="Gene3D" id="2.130.10.10">
    <property type="entry name" value="YVTN repeat-like/Quinoprotein amine dehydrogenase"/>
    <property type="match status" value="1"/>
</dbReference>
<evidence type="ECO:0000256" key="1">
    <source>
        <dbReference type="ARBA" id="ARBA00022574"/>
    </source>
</evidence>
<gene>
    <name evidence="5" type="ORF">FA13DRAFT_1745658</name>
</gene>
<dbReference type="PANTHER" id="PTHR22889">
    <property type="entry name" value="WD REPEAT-CONTAINING PROTEIN 89"/>
    <property type="match status" value="1"/>
</dbReference>
<evidence type="ECO:0000313" key="5">
    <source>
        <dbReference type="EMBL" id="TEB18518.1"/>
    </source>
</evidence>
<feature type="region of interest" description="Disordered" evidence="4">
    <location>
        <begin position="226"/>
        <end position="249"/>
    </location>
</feature>
<evidence type="ECO:0000256" key="2">
    <source>
        <dbReference type="ARBA" id="ARBA00022737"/>
    </source>
</evidence>
<feature type="repeat" description="WD" evidence="3">
    <location>
        <begin position="391"/>
        <end position="423"/>
    </location>
</feature>
<dbReference type="AlphaFoldDB" id="A0A4Y7SBD8"/>
<evidence type="ECO:0000256" key="4">
    <source>
        <dbReference type="SAM" id="MobiDB-lite"/>
    </source>
</evidence>
<sequence>MNLTAPKLVPSPSFTSSNRYFRSSSFASSSSSTNETSDEAYILSISSLNDGAQYAVATSSPTNAIHIVDAQSLRVLTSLKGPEAPVSTFTFQSSIGKKGKAQAQAPAYSGIQAHYGGVTCMKSINNGTGILSCGKEGSVAVWDVRSGGVSVLMQSVNPFGKSRPLLSTALSPTSSLIAAGSELQGEDAVISFFDPRNPSKPLREHTSTHSDDITVLEFAPKGYVLPRADDSDDESGPSGNESGTGEYLLSGSTDGLLNISKANEEDEEEAVLFTANWGCSIAQAGWIYPSSSNRRLGWGVWAGSDMETYSTWTSDLSPVLDFDVREPGVHGEKGVEWVTDYLVGCHSSASSGGLRVFVGSNEGDVSLLSSSNPLRRRKKLVKPWYIHSSYTHSHVGVVRALFVDERNGLIVTGGEDAKLNIWKDVTPSPSALASLYTEVEGDEEEEESDDDDVGMEVDEASQKPVRKKRGASPSDDEMDGRKRRR</sequence>
<feature type="region of interest" description="Disordered" evidence="4">
    <location>
        <begin position="436"/>
        <end position="485"/>
    </location>
</feature>
<evidence type="ECO:0000313" key="6">
    <source>
        <dbReference type="Proteomes" id="UP000298030"/>
    </source>
</evidence>
<dbReference type="InterPro" id="IPR036322">
    <property type="entry name" value="WD40_repeat_dom_sf"/>
</dbReference>
<keyword evidence="6" id="KW-1185">Reference proteome</keyword>
<feature type="repeat" description="WD" evidence="3">
    <location>
        <begin position="111"/>
        <end position="152"/>
    </location>
</feature>
<comment type="caution">
    <text evidence="5">The sequence shown here is derived from an EMBL/GenBank/DDBJ whole genome shotgun (WGS) entry which is preliminary data.</text>
</comment>
<reference evidence="5 6" key="1">
    <citation type="journal article" date="2019" name="Nat. Ecol. Evol.">
        <title>Megaphylogeny resolves global patterns of mushroom evolution.</title>
        <authorList>
            <person name="Varga T."/>
            <person name="Krizsan K."/>
            <person name="Foldi C."/>
            <person name="Dima B."/>
            <person name="Sanchez-Garcia M."/>
            <person name="Sanchez-Ramirez S."/>
            <person name="Szollosi G.J."/>
            <person name="Szarkandi J.G."/>
            <person name="Papp V."/>
            <person name="Albert L."/>
            <person name="Andreopoulos W."/>
            <person name="Angelini C."/>
            <person name="Antonin V."/>
            <person name="Barry K.W."/>
            <person name="Bougher N.L."/>
            <person name="Buchanan P."/>
            <person name="Buyck B."/>
            <person name="Bense V."/>
            <person name="Catcheside P."/>
            <person name="Chovatia M."/>
            <person name="Cooper J."/>
            <person name="Damon W."/>
            <person name="Desjardin D."/>
            <person name="Finy P."/>
            <person name="Geml J."/>
            <person name="Haridas S."/>
            <person name="Hughes K."/>
            <person name="Justo A."/>
            <person name="Karasinski D."/>
            <person name="Kautmanova I."/>
            <person name="Kiss B."/>
            <person name="Kocsube S."/>
            <person name="Kotiranta H."/>
            <person name="LaButti K.M."/>
            <person name="Lechner B.E."/>
            <person name="Liimatainen K."/>
            <person name="Lipzen A."/>
            <person name="Lukacs Z."/>
            <person name="Mihaltcheva S."/>
            <person name="Morgado L.N."/>
            <person name="Niskanen T."/>
            <person name="Noordeloos M.E."/>
            <person name="Ohm R.A."/>
            <person name="Ortiz-Santana B."/>
            <person name="Ovrebo C."/>
            <person name="Racz N."/>
            <person name="Riley R."/>
            <person name="Savchenko A."/>
            <person name="Shiryaev A."/>
            <person name="Soop K."/>
            <person name="Spirin V."/>
            <person name="Szebenyi C."/>
            <person name="Tomsovsky M."/>
            <person name="Tulloss R.E."/>
            <person name="Uehling J."/>
            <person name="Grigoriev I.V."/>
            <person name="Vagvolgyi C."/>
            <person name="Papp T."/>
            <person name="Martin F.M."/>
            <person name="Miettinen O."/>
            <person name="Hibbett D.S."/>
            <person name="Nagy L.G."/>
        </authorList>
    </citation>
    <scope>NUCLEOTIDE SEQUENCE [LARGE SCALE GENOMIC DNA]</scope>
    <source>
        <strain evidence="5 6">FP101781</strain>
    </source>
</reference>
<protein>
    <submittedName>
        <fullName evidence="5">WD40 repeat-like protein</fullName>
    </submittedName>
</protein>
<dbReference type="PROSITE" id="PS50082">
    <property type="entry name" value="WD_REPEATS_2"/>
    <property type="match status" value="2"/>
</dbReference>
<name>A0A4Y7SBD8_COPMI</name>
<dbReference type="PROSITE" id="PS50294">
    <property type="entry name" value="WD_REPEATS_REGION"/>
    <property type="match status" value="1"/>
</dbReference>
<evidence type="ECO:0000256" key="3">
    <source>
        <dbReference type="PROSITE-ProRule" id="PRU00221"/>
    </source>
</evidence>
<proteinExistence type="predicted"/>
<dbReference type="OrthoDB" id="25131at2759"/>
<dbReference type="STRING" id="71717.A0A4Y7SBD8"/>
<feature type="compositionally biased region" description="Acidic residues" evidence="4">
    <location>
        <begin position="439"/>
        <end position="459"/>
    </location>
</feature>
<dbReference type="InterPro" id="IPR039328">
    <property type="entry name" value="WDR89"/>
</dbReference>
<dbReference type="SUPFAM" id="SSF50978">
    <property type="entry name" value="WD40 repeat-like"/>
    <property type="match status" value="1"/>
</dbReference>
<organism evidence="5 6">
    <name type="scientific">Coprinellus micaceus</name>
    <name type="common">Glistening ink-cap mushroom</name>
    <name type="synonym">Coprinus micaceus</name>
    <dbReference type="NCBI Taxonomy" id="71717"/>
    <lineage>
        <taxon>Eukaryota</taxon>
        <taxon>Fungi</taxon>
        <taxon>Dikarya</taxon>
        <taxon>Basidiomycota</taxon>
        <taxon>Agaricomycotina</taxon>
        <taxon>Agaricomycetes</taxon>
        <taxon>Agaricomycetidae</taxon>
        <taxon>Agaricales</taxon>
        <taxon>Agaricineae</taxon>
        <taxon>Psathyrellaceae</taxon>
        <taxon>Coprinellus</taxon>
    </lineage>
</organism>
<dbReference type="InterPro" id="IPR015943">
    <property type="entry name" value="WD40/YVTN_repeat-like_dom_sf"/>
</dbReference>
<dbReference type="Proteomes" id="UP000298030">
    <property type="component" value="Unassembled WGS sequence"/>
</dbReference>
<dbReference type="SMART" id="SM00320">
    <property type="entry name" value="WD40"/>
    <property type="match status" value="4"/>
</dbReference>
<keyword evidence="2" id="KW-0677">Repeat</keyword>
<dbReference type="PANTHER" id="PTHR22889:SF0">
    <property type="entry name" value="WD REPEAT-CONTAINING PROTEIN 89"/>
    <property type="match status" value="1"/>
</dbReference>